<dbReference type="Proteomes" id="UP001151834">
    <property type="component" value="Unassembled WGS sequence"/>
</dbReference>
<dbReference type="SUPFAM" id="SSF46785">
    <property type="entry name" value="Winged helix' DNA-binding domain"/>
    <property type="match status" value="1"/>
</dbReference>
<dbReference type="PANTHER" id="PTHR43252:SF6">
    <property type="entry name" value="NEGATIVE TRANSCRIPTION REGULATOR PADR"/>
    <property type="match status" value="1"/>
</dbReference>
<dbReference type="PANTHER" id="PTHR43252">
    <property type="entry name" value="TRANSCRIPTIONAL REGULATOR YQJI"/>
    <property type="match status" value="1"/>
</dbReference>
<dbReference type="InterPro" id="IPR005149">
    <property type="entry name" value="Tscrpt_reg_PadR_N"/>
</dbReference>
<evidence type="ECO:0000313" key="3">
    <source>
        <dbReference type="EMBL" id="MDF2313857.1"/>
    </source>
</evidence>
<accession>A0A2I0Z7K1</accession>
<evidence type="ECO:0000259" key="1">
    <source>
        <dbReference type="Pfam" id="PF03551"/>
    </source>
</evidence>
<dbReference type="EMBL" id="RDCJ01000008">
    <property type="protein sequence ID" value="RMW52310.1"/>
    <property type="molecule type" value="Genomic_DNA"/>
</dbReference>
<dbReference type="InterPro" id="IPR036388">
    <property type="entry name" value="WH-like_DNA-bd_sf"/>
</dbReference>
<evidence type="ECO:0000313" key="6">
    <source>
        <dbReference type="Proteomes" id="UP001151834"/>
    </source>
</evidence>
<dbReference type="Gene3D" id="6.10.140.190">
    <property type="match status" value="1"/>
</dbReference>
<dbReference type="Pfam" id="PF10400">
    <property type="entry name" value="Vir_act_alpha_C"/>
    <property type="match status" value="1"/>
</dbReference>
<comment type="caution">
    <text evidence="3">The sequence shown here is derived from an EMBL/GenBank/DDBJ whole genome shotgun (WGS) entry which is preliminary data.</text>
</comment>
<name>A0A2I0Z7K1_LACPE</name>
<dbReference type="KEGG" id="lpg:BB562_16255"/>
<evidence type="ECO:0000313" key="4">
    <source>
        <dbReference type="EMBL" id="RMW52310.1"/>
    </source>
</evidence>
<dbReference type="EMBL" id="JAPEQV010000018">
    <property type="protein sequence ID" value="MDF2313857.1"/>
    <property type="molecule type" value="Genomic_DNA"/>
</dbReference>
<feature type="domain" description="Transcription regulator PadR C-terminal" evidence="2">
    <location>
        <begin position="97"/>
        <end position="179"/>
    </location>
</feature>
<evidence type="ECO:0000259" key="2">
    <source>
        <dbReference type="Pfam" id="PF10400"/>
    </source>
</evidence>
<reference evidence="4 5" key="1">
    <citation type="submission" date="2018-10" db="EMBL/GenBank/DDBJ databases">
        <title>Genome sequences of five Lactobacillus pentosus strains isolated from brines of traditionally fermented spanish-style green table olives and differences between them.</title>
        <authorList>
            <person name="Jimenez Diaz R."/>
        </authorList>
    </citation>
    <scope>NUCLEOTIDE SEQUENCE [LARGE SCALE GENOMIC DNA]</scope>
    <source>
        <strain evidence="4 5">IG10</strain>
    </source>
</reference>
<dbReference type="InterPro" id="IPR036390">
    <property type="entry name" value="WH_DNA-bd_sf"/>
</dbReference>
<dbReference type="Gene3D" id="1.10.10.10">
    <property type="entry name" value="Winged helix-like DNA-binding domain superfamily/Winged helix DNA-binding domain"/>
    <property type="match status" value="1"/>
</dbReference>
<dbReference type="Pfam" id="PF03551">
    <property type="entry name" value="PadR"/>
    <property type="match status" value="1"/>
</dbReference>
<gene>
    <name evidence="4" type="ORF">D6U18_00970</name>
    <name evidence="3" type="ORF">OOJ94_13635</name>
</gene>
<feature type="domain" description="Transcription regulator PadR N-terminal" evidence="1">
    <location>
        <begin position="11"/>
        <end position="85"/>
    </location>
</feature>
<dbReference type="AlphaFoldDB" id="A0A2I0Z7K1"/>
<protein>
    <submittedName>
        <fullName evidence="3">PadR family transcriptional regulator</fullName>
    </submittedName>
</protein>
<organism evidence="3 6">
    <name type="scientific">Lactiplantibacillus pentosus</name>
    <name type="common">Lactobacillus pentosus</name>
    <dbReference type="NCBI Taxonomy" id="1589"/>
    <lineage>
        <taxon>Bacteria</taxon>
        <taxon>Bacillati</taxon>
        <taxon>Bacillota</taxon>
        <taxon>Bacilli</taxon>
        <taxon>Lactobacillales</taxon>
        <taxon>Lactobacillaceae</taxon>
        <taxon>Lactiplantibacillus</taxon>
    </lineage>
</organism>
<reference evidence="3" key="2">
    <citation type="submission" date="2022-11" db="EMBL/GenBank/DDBJ databases">
        <authorList>
            <person name="Wang Z."/>
        </authorList>
    </citation>
    <scope>NUCLEOTIDE SEQUENCE</scope>
    <source>
        <strain evidence="3">P2000</strain>
    </source>
</reference>
<evidence type="ECO:0000313" key="5">
    <source>
        <dbReference type="Proteomes" id="UP000276249"/>
    </source>
</evidence>
<dbReference type="InterPro" id="IPR018309">
    <property type="entry name" value="Tscrpt_reg_PadR_C"/>
</dbReference>
<dbReference type="OrthoDB" id="9783723at2"/>
<proteinExistence type="predicted"/>
<sequence>MAQKNKLQFIILGLLNQQPLTGYDLTKAFDDEIGEFWQAQHSQIYPQLKRLEEQGYVTHEITVSGEKLEKKLYHVTTTGRDLLHEWISIGTPDLTATKDEFILKLYFIQTNQDPRLREMLTEQLTLHTAKLTHLQHRLESVFPKPATAKQHYGHYLILQHAIGRETYYVDWLKQTLQALPKKSE</sequence>
<dbReference type="Proteomes" id="UP000276249">
    <property type="component" value="Unassembled WGS sequence"/>
</dbReference>
<dbReference type="GeneID" id="49395597"/>
<reference evidence="3" key="3">
    <citation type="journal article" date="2023" name="Front Nutr">
        <title>Lactiplantibacillus pentosus P2020 protects the hyperuricemia and renal inflammation in mice.</title>
        <authorList>
            <person name="Wang Z."/>
            <person name="Song L."/>
            <person name="Li X."/>
            <person name="Xiao Y."/>
            <person name="Huang Y."/>
            <person name="Zhang Y."/>
            <person name="Li J."/>
            <person name="Li M."/>
            <person name="Ren Z."/>
        </authorList>
    </citation>
    <scope>NUCLEOTIDE SEQUENCE</scope>
    <source>
        <strain evidence="3">P2000</strain>
    </source>
</reference>
<dbReference type="RefSeq" id="WP_050338073.1">
    <property type="nucleotide sequence ID" value="NZ_BJZC01000013.1"/>
</dbReference>